<feature type="binding site" evidence="5">
    <location>
        <position position="312"/>
    </location>
    <ligand>
        <name>Zn(2+)</name>
        <dbReference type="ChEBI" id="CHEBI:29105"/>
    </ligand>
</feature>
<feature type="binding site" evidence="5">
    <location>
        <position position="192"/>
    </location>
    <ligand>
        <name>substrate</name>
    </ligand>
</feature>
<keyword evidence="3 5" id="KW-0819">tRNA processing</keyword>
<organism evidence="7 8">
    <name type="scientific">Tepidiforma bonchosmolovskayae</name>
    <dbReference type="NCBI Taxonomy" id="2601677"/>
    <lineage>
        <taxon>Bacteria</taxon>
        <taxon>Bacillati</taxon>
        <taxon>Chloroflexota</taxon>
        <taxon>Tepidiformia</taxon>
        <taxon>Tepidiformales</taxon>
        <taxon>Tepidiformaceae</taxon>
        <taxon>Tepidiforma</taxon>
    </lineage>
</organism>
<feature type="active site" description="Nucleophile" evidence="5">
    <location>
        <position position="269"/>
    </location>
</feature>
<evidence type="ECO:0000256" key="5">
    <source>
        <dbReference type="HAMAP-Rule" id="MF_00168"/>
    </source>
</evidence>
<feature type="domain" description="tRNA-guanine(15) transglycosylase-like" evidence="6">
    <location>
        <begin position="21"/>
        <end position="371"/>
    </location>
</feature>
<dbReference type="Proteomes" id="UP000326331">
    <property type="component" value="Chromosome"/>
</dbReference>
<feature type="active site" description="Proton acceptor" evidence="5">
    <location>
        <position position="98"/>
    </location>
</feature>
<comment type="cofactor">
    <cofactor evidence="5">
        <name>Zn(2+)</name>
        <dbReference type="ChEBI" id="CHEBI:29105"/>
    </cofactor>
    <text evidence="5">Binds 1 zinc ion per subunit.</text>
</comment>
<dbReference type="Gene3D" id="3.20.20.105">
    <property type="entry name" value="Queuine tRNA-ribosyltransferase-like"/>
    <property type="match status" value="1"/>
</dbReference>
<feature type="binding site" evidence="5">
    <location>
        <begin position="98"/>
        <end position="102"/>
    </location>
    <ligand>
        <name>substrate</name>
    </ligand>
</feature>
<dbReference type="NCBIfam" id="TIGR00449">
    <property type="entry name" value="tgt_general"/>
    <property type="match status" value="1"/>
</dbReference>
<comment type="subunit">
    <text evidence="5">Homodimer. Within each dimer, one monomer is responsible for RNA recognition and catalysis, while the other monomer binds to the replacement base PreQ1.</text>
</comment>
<evidence type="ECO:0000259" key="6">
    <source>
        <dbReference type="Pfam" id="PF01702"/>
    </source>
</evidence>
<dbReference type="InterPro" id="IPR050076">
    <property type="entry name" value="ArchSynthase1/Queuine_TRR"/>
</dbReference>
<evidence type="ECO:0000313" key="8">
    <source>
        <dbReference type="Proteomes" id="UP000326331"/>
    </source>
</evidence>
<evidence type="ECO:0000256" key="2">
    <source>
        <dbReference type="ARBA" id="ARBA00022679"/>
    </source>
</evidence>
<comment type="similarity">
    <text evidence="5">Belongs to the queuine tRNA-ribosyltransferase family.</text>
</comment>
<keyword evidence="5" id="KW-0862">Zinc</keyword>
<feature type="binding site" evidence="5">
    <location>
        <position position="309"/>
    </location>
    <ligand>
        <name>Zn(2+)</name>
        <dbReference type="ChEBI" id="CHEBI:29105"/>
    </ligand>
</feature>
<keyword evidence="1 5" id="KW-0328">Glycosyltransferase</keyword>
<dbReference type="InterPro" id="IPR036511">
    <property type="entry name" value="TGT-like_sf"/>
</dbReference>
<keyword evidence="8" id="KW-1185">Reference proteome</keyword>
<dbReference type="SUPFAM" id="SSF51713">
    <property type="entry name" value="tRNA-guanine transglycosylase"/>
    <property type="match status" value="1"/>
</dbReference>
<gene>
    <name evidence="5 7" type="primary">tgt</name>
    <name evidence="7" type="ORF">Tbon_10970</name>
</gene>
<comment type="pathway">
    <text evidence="5">tRNA modification; tRNA-queuosine biosynthesis.</text>
</comment>
<dbReference type="InterPro" id="IPR004803">
    <property type="entry name" value="TGT"/>
</dbReference>
<evidence type="ECO:0000256" key="4">
    <source>
        <dbReference type="ARBA" id="ARBA00022785"/>
    </source>
</evidence>
<name>A0ABX6C3E3_9CHLR</name>
<feature type="region of interest" description="RNA binding; important for wobble base 34 recognition" evidence="5">
    <location>
        <begin position="274"/>
        <end position="278"/>
    </location>
</feature>
<feature type="binding site" evidence="5">
    <location>
        <position position="307"/>
    </location>
    <ligand>
        <name>Zn(2+)</name>
        <dbReference type="ChEBI" id="CHEBI:29105"/>
    </ligand>
</feature>
<evidence type="ECO:0000256" key="3">
    <source>
        <dbReference type="ARBA" id="ARBA00022694"/>
    </source>
</evidence>
<dbReference type="InterPro" id="IPR002616">
    <property type="entry name" value="tRNA_ribo_trans-like"/>
</dbReference>
<evidence type="ECO:0000313" key="7">
    <source>
        <dbReference type="EMBL" id="QFG03796.1"/>
    </source>
</evidence>
<evidence type="ECO:0000256" key="1">
    <source>
        <dbReference type="ARBA" id="ARBA00022676"/>
    </source>
</evidence>
<accession>A0ABX6C3E3</accession>
<keyword evidence="5" id="KW-0479">Metal-binding</keyword>
<protein>
    <recommendedName>
        <fullName evidence="5">Queuine tRNA-ribosyltransferase</fullName>
        <ecNumber evidence="5">2.4.2.29</ecNumber>
    </recommendedName>
    <alternativeName>
        <fullName evidence="5">Guanine insertion enzyme</fullName>
    </alternativeName>
    <alternativeName>
        <fullName evidence="5">tRNA-guanine transglycosylase</fullName>
    </alternativeName>
</protein>
<sequence length="385" mass="42911">MTAAAAFRFELTTRPPGPVAPRTGRLHTAHGVVETPVFMPVGTLATVKTLLPAEVVETGASIILVNAYHLYLRPGHRLIERLGGVHRFMRWDRPILADSGGFQVFSLAGLRKVTEDGVRFRSHIDGSEHHYTPELAMEVQQALGVDIAMPLDHVVPGDAPYEAAAEAVDRTLRWYRRCRDAAPGLPTFAIIQGGTHPALRRYHAREALQAEPPGFSIGGLSVGEPKARMWETVELTNAELPIDRPRYLMGVGSPEDLVEGIARGIDMFDCVLPTRLGRNGALFTDAGRLTIRNAANREVDAPPDPGCDCLACRQFSLAYLHHLFRNDELLGHRLATHHNLRYLARLVERARQAIRAGSFEQFRREFLSRYRTADEEARLASRRRM</sequence>
<comment type="catalytic activity">
    <reaction evidence="5">
        <text>7-aminomethyl-7-carbaguanine + guanosine(34) in tRNA = 7-aminomethyl-7-carbaguanosine(34) in tRNA + guanine</text>
        <dbReference type="Rhea" id="RHEA:24104"/>
        <dbReference type="Rhea" id="RHEA-COMP:10341"/>
        <dbReference type="Rhea" id="RHEA-COMP:10342"/>
        <dbReference type="ChEBI" id="CHEBI:16235"/>
        <dbReference type="ChEBI" id="CHEBI:58703"/>
        <dbReference type="ChEBI" id="CHEBI:74269"/>
        <dbReference type="ChEBI" id="CHEBI:82833"/>
        <dbReference type="EC" id="2.4.2.29"/>
    </reaction>
</comment>
<feature type="binding site" evidence="5">
    <location>
        <position position="152"/>
    </location>
    <ligand>
        <name>substrate</name>
    </ligand>
</feature>
<dbReference type="RefSeq" id="WP_158067745.1">
    <property type="nucleotide sequence ID" value="NZ_CP042829.1"/>
</dbReference>
<dbReference type="PANTHER" id="PTHR46499">
    <property type="entry name" value="QUEUINE TRNA-RIBOSYLTRANSFERASE"/>
    <property type="match status" value="1"/>
</dbReference>
<dbReference type="PANTHER" id="PTHR46499:SF1">
    <property type="entry name" value="QUEUINE TRNA-RIBOSYLTRANSFERASE"/>
    <property type="match status" value="1"/>
</dbReference>
<dbReference type="NCBIfam" id="TIGR00430">
    <property type="entry name" value="Q_tRNA_tgt"/>
    <property type="match status" value="1"/>
</dbReference>
<dbReference type="EMBL" id="CP042829">
    <property type="protein sequence ID" value="QFG03796.1"/>
    <property type="molecule type" value="Genomic_DNA"/>
</dbReference>
<reference evidence="7 8" key="1">
    <citation type="submission" date="2019-10" db="EMBL/GenBank/DDBJ databases">
        <title>Thermopilla bonchosmolovskayae gen. nov., sp. nov., a moderately thermophilic Chloroflexi bacterium from a Chukotka hot spring (Arctic, Russia), representing a novel classis Thermopillaia, which include previously uncultivated lineage OLB14.</title>
        <authorList>
            <person name="Kochetkova T.V."/>
            <person name="Zayulina K.S."/>
            <person name="Zhigarkov V.S."/>
            <person name="Minaev N.V."/>
            <person name="Novikov A."/>
            <person name="Toshchakov S.V."/>
            <person name="Elcheninov A.G."/>
            <person name="Kublanov I.V."/>
        </authorList>
    </citation>
    <scope>NUCLEOTIDE SEQUENCE [LARGE SCALE GENOMIC DNA]</scope>
    <source>
        <strain evidence="7 8">3753O</strain>
    </source>
</reference>
<feature type="binding site" evidence="5">
    <location>
        <position position="338"/>
    </location>
    <ligand>
        <name>Zn(2+)</name>
        <dbReference type="ChEBI" id="CHEBI:29105"/>
    </ligand>
</feature>
<dbReference type="GO" id="GO:0016757">
    <property type="term" value="F:glycosyltransferase activity"/>
    <property type="evidence" value="ECO:0007669"/>
    <property type="project" value="UniProtKB-KW"/>
</dbReference>
<keyword evidence="4 5" id="KW-0671">Queuosine biosynthesis</keyword>
<feature type="region of interest" description="RNA binding" evidence="5">
    <location>
        <begin position="250"/>
        <end position="256"/>
    </location>
</feature>
<keyword evidence="2 5" id="KW-0808">Transferase</keyword>
<dbReference type="HAMAP" id="MF_00168">
    <property type="entry name" value="Q_tRNA_Tgt"/>
    <property type="match status" value="1"/>
</dbReference>
<dbReference type="EC" id="2.4.2.29" evidence="5"/>
<proteinExistence type="inferred from homology"/>
<comment type="function">
    <text evidence="5">Catalyzes the base-exchange of a guanine (G) residue with the queuine precursor 7-aminomethyl-7-deazaguanine (PreQ1) at position 34 (anticodon wobble position) in tRNAs with GU(N) anticodons (tRNA-Asp, -Asn, -His and -Tyr). Catalysis occurs through a double-displacement mechanism. The nucleophile active site attacks the C1' of nucleotide 34 to detach the guanine base from the RNA, forming a covalent enzyme-RNA intermediate. The proton acceptor active site deprotonates the incoming PreQ1, allowing a nucleophilic attack on the C1' of the ribose to form the product. After dissociation, two additional enzymatic reactions on the tRNA convert PreQ1 to queuine (Q), resulting in the hypermodified nucleoside queuosine (7-(((4,5-cis-dihydroxy-2-cyclopenten-1-yl)amino)methyl)-7-deazaguanosine).</text>
</comment>
<feature type="binding site" evidence="5">
    <location>
        <position position="219"/>
    </location>
    <ligand>
        <name>substrate</name>
    </ligand>
</feature>
<dbReference type="Pfam" id="PF01702">
    <property type="entry name" value="TGT"/>
    <property type="match status" value="1"/>
</dbReference>